<evidence type="ECO:0000259" key="13">
    <source>
        <dbReference type="PROSITE" id="PS50885"/>
    </source>
</evidence>
<dbReference type="PANTHER" id="PTHR45436:SF5">
    <property type="entry name" value="SENSOR HISTIDINE KINASE TRCS"/>
    <property type="match status" value="1"/>
</dbReference>
<reference evidence="14 15" key="1">
    <citation type="journal article" date="2016" name="Nat. Commun.">
        <title>Thousands of microbial genomes shed light on interconnected biogeochemical processes in an aquifer system.</title>
        <authorList>
            <person name="Anantharaman K."/>
            <person name="Brown C.T."/>
            <person name="Hug L.A."/>
            <person name="Sharon I."/>
            <person name="Castelle C.J."/>
            <person name="Probst A.J."/>
            <person name="Thomas B.C."/>
            <person name="Singh A."/>
            <person name="Wilkins M.J."/>
            <person name="Karaoz U."/>
            <person name="Brodie E.L."/>
            <person name="Williams K.H."/>
            <person name="Hubbard S.S."/>
            <person name="Banfield J.F."/>
        </authorList>
    </citation>
    <scope>NUCLEOTIDE SEQUENCE [LARGE SCALE GENOMIC DNA]</scope>
</reference>
<dbReference type="Pfam" id="PF02518">
    <property type="entry name" value="HATPase_c"/>
    <property type="match status" value="1"/>
</dbReference>
<dbReference type="Gene3D" id="1.10.287.130">
    <property type="match status" value="1"/>
</dbReference>
<dbReference type="Pfam" id="PF00512">
    <property type="entry name" value="HisKA"/>
    <property type="match status" value="1"/>
</dbReference>
<comment type="caution">
    <text evidence="14">The sequence shown here is derived from an EMBL/GenBank/DDBJ whole genome shotgun (WGS) entry which is preliminary data.</text>
</comment>
<evidence type="ECO:0000256" key="7">
    <source>
        <dbReference type="ARBA" id="ARBA00022777"/>
    </source>
</evidence>
<dbReference type="InterPro" id="IPR005467">
    <property type="entry name" value="His_kinase_dom"/>
</dbReference>
<dbReference type="PROSITE" id="PS50109">
    <property type="entry name" value="HIS_KIN"/>
    <property type="match status" value="1"/>
</dbReference>
<dbReference type="EMBL" id="MGHY01000025">
    <property type="protein sequence ID" value="OGM78935.1"/>
    <property type="molecule type" value="Genomic_DNA"/>
</dbReference>
<dbReference type="SMART" id="SM00387">
    <property type="entry name" value="HATPase_c"/>
    <property type="match status" value="1"/>
</dbReference>
<evidence type="ECO:0000256" key="2">
    <source>
        <dbReference type="ARBA" id="ARBA00004370"/>
    </source>
</evidence>
<evidence type="ECO:0000256" key="3">
    <source>
        <dbReference type="ARBA" id="ARBA00012438"/>
    </source>
</evidence>
<keyword evidence="10 11" id="KW-0472">Membrane</keyword>
<dbReference type="CDD" id="cd00075">
    <property type="entry name" value="HATPase"/>
    <property type="match status" value="1"/>
</dbReference>
<keyword evidence="5" id="KW-0808">Transferase</keyword>
<dbReference type="SUPFAM" id="SSF47384">
    <property type="entry name" value="Homodimeric domain of signal transducing histidine kinase"/>
    <property type="match status" value="1"/>
</dbReference>
<evidence type="ECO:0000256" key="11">
    <source>
        <dbReference type="SAM" id="Phobius"/>
    </source>
</evidence>
<keyword evidence="9" id="KW-0902">Two-component regulatory system</keyword>
<dbReference type="SMART" id="SM00304">
    <property type="entry name" value="HAMP"/>
    <property type="match status" value="1"/>
</dbReference>
<feature type="transmembrane region" description="Helical" evidence="11">
    <location>
        <begin position="165"/>
        <end position="188"/>
    </location>
</feature>
<dbReference type="GO" id="GO:0005886">
    <property type="term" value="C:plasma membrane"/>
    <property type="evidence" value="ECO:0007669"/>
    <property type="project" value="TreeGrafter"/>
</dbReference>
<evidence type="ECO:0000256" key="6">
    <source>
        <dbReference type="ARBA" id="ARBA00022692"/>
    </source>
</evidence>
<keyword evidence="8 11" id="KW-1133">Transmembrane helix</keyword>
<dbReference type="SUPFAM" id="SSF158472">
    <property type="entry name" value="HAMP domain-like"/>
    <property type="match status" value="1"/>
</dbReference>
<dbReference type="AlphaFoldDB" id="A0A1F8CTN0"/>
<comment type="catalytic activity">
    <reaction evidence="1">
        <text>ATP + protein L-histidine = ADP + protein N-phospho-L-histidine.</text>
        <dbReference type="EC" id="2.7.13.3"/>
    </reaction>
</comment>
<evidence type="ECO:0000259" key="12">
    <source>
        <dbReference type="PROSITE" id="PS50109"/>
    </source>
</evidence>
<accession>A0A1F8CTN0</accession>
<dbReference type="STRING" id="1802538.A2382_03515"/>
<keyword evidence="4" id="KW-0597">Phosphoprotein</keyword>
<keyword evidence="6 11" id="KW-0812">Transmembrane</keyword>
<evidence type="ECO:0000256" key="1">
    <source>
        <dbReference type="ARBA" id="ARBA00000085"/>
    </source>
</evidence>
<dbReference type="PRINTS" id="PR00344">
    <property type="entry name" value="BCTRLSENSOR"/>
</dbReference>
<dbReference type="Pfam" id="PF00672">
    <property type="entry name" value="HAMP"/>
    <property type="match status" value="1"/>
</dbReference>
<feature type="domain" description="HAMP" evidence="13">
    <location>
        <begin position="189"/>
        <end position="242"/>
    </location>
</feature>
<comment type="subcellular location">
    <subcellularLocation>
        <location evidence="2">Membrane</location>
    </subcellularLocation>
</comment>
<dbReference type="FunFam" id="3.30.565.10:FF:000006">
    <property type="entry name" value="Sensor histidine kinase WalK"/>
    <property type="match status" value="1"/>
</dbReference>
<dbReference type="InterPro" id="IPR050428">
    <property type="entry name" value="TCS_sensor_his_kinase"/>
</dbReference>
<dbReference type="InterPro" id="IPR003660">
    <property type="entry name" value="HAMP_dom"/>
</dbReference>
<keyword evidence="7" id="KW-0418">Kinase</keyword>
<evidence type="ECO:0000256" key="8">
    <source>
        <dbReference type="ARBA" id="ARBA00022989"/>
    </source>
</evidence>
<sequence>MNVKSIKFRLTFWYVSAFVVFSAVFVVVFFFLTKYVLFINTDNTLISHSEKVVDVLIRQDCCIYQEIARQSFLQEFSGIPGMLVVVLNNEGGIISSSLLSELPESTTAEMFEKVRNTRESFFLDKTIGELPLRFRITPVVKDDTFLGAVLMAHSVEIIQRSLQSLLITLMIIYIALLAPTVIGGFILARSAISPLTVVTERLKRIGVENLKEKIKRPNTGDEIEELVETFNTMLFRISEAFERERMLIGDLAHELTTPLATLRSGVEITLAKKRSSAEYRAALADSLVDINNISSTLRNVLDLAWTKSDQAVGKAQKINLTKKTREIKEILEKLSATKNIKVIERIDSGVWVLGNGDKLMRAFVNIIDNAVKFTPAKGTITIALKKQAESAVFSVKDTGVGISSVDLPKIFNRFYRGTGTEKTLGSGLGLAIAQALISAHQGSINVKSKLGNGTLVMVKLPLVKL</sequence>
<dbReference type="Proteomes" id="UP000178999">
    <property type="component" value="Unassembled WGS sequence"/>
</dbReference>
<dbReference type="CDD" id="cd06225">
    <property type="entry name" value="HAMP"/>
    <property type="match status" value="1"/>
</dbReference>
<dbReference type="InterPro" id="IPR036890">
    <property type="entry name" value="HATPase_C_sf"/>
</dbReference>
<protein>
    <recommendedName>
        <fullName evidence="3">histidine kinase</fullName>
        <ecNumber evidence="3">2.7.13.3</ecNumber>
    </recommendedName>
</protein>
<dbReference type="SMART" id="SM00388">
    <property type="entry name" value="HisKA"/>
    <property type="match status" value="1"/>
</dbReference>
<dbReference type="Gene3D" id="3.30.565.10">
    <property type="entry name" value="Histidine kinase-like ATPase, C-terminal domain"/>
    <property type="match status" value="1"/>
</dbReference>
<gene>
    <name evidence="14" type="ORF">A2382_03515</name>
</gene>
<dbReference type="InterPro" id="IPR003661">
    <property type="entry name" value="HisK_dim/P_dom"/>
</dbReference>
<proteinExistence type="predicted"/>
<evidence type="ECO:0000256" key="5">
    <source>
        <dbReference type="ARBA" id="ARBA00022679"/>
    </source>
</evidence>
<dbReference type="PROSITE" id="PS50885">
    <property type="entry name" value="HAMP"/>
    <property type="match status" value="1"/>
</dbReference>
<dbReference type="EC" id="2.7.13.3" evidence="3"/>
<dbReference type="InterPro" id="IPR036097">
    <property type="entry name" value="HisK_dim/P_sf"/>
</dbReference>
<organism evidence="14 15">
    <name type="scientific">Candidatus Woesebacteria bacterium RIFOXYB1_FULL_38_16</name>
    <dbReference type="NCBI Taxonomy" id="1802538"/>
    <lineage>
        <taxon>Bacteria</taxon>
        <taxon>Candidatus Woeseibacteriota</taxon>
    </lineage>
</organism>
<dbReference type="InterPro" id="IPR003594">
    <property type="entry name" value="HATPase_dom"/>
</dbReference>
<evidence type="ECO:0000256" key="10">
    <source>
        <dbReference type="ARBA" id="ARBA00023136"/>
    </source>
</evidence>
<evidence type="ECO:0000313" key="14">
    <source>
        <dbReference type="EMBL" id="OGM78935.1"/>
    </source>
</evidence>
<evidence type="ECO:0000313" key="15">
    <source>
        <dbReference type="Proteomes" id="UP000178999"/>
    </source>
</evidence>
<dbReference type="InterPro" id="IPR004358">
    <property type="entry name" value="Sig_transdc_His_kin-like_C"/>
</dbReference>
<evidence type="ECO:0000256" key="4">
    <source>
        <dbReference type="ARBA" id="ARBA00022553"/>
    </source>
</evidence>
<feature type="transmembrane region" description="Helical" evidence="11">
    <location>
        <begin position="12"/>
        <end position="32"/>
    </location>
</feature>
<dbReference type="GO" id="GO:0000155">
    <property type="term" value="F:phosphorelay sensor kinase activity"/>
    <property type="evidence" value="ECO:0007669"/>
    <property type="project" value="InterPro"/>
</dbReference>
<feature type="domain" description="Histidine kinase" evidence="12">
    <location>
        <begin position="250"/>
        <end position="464"/>
    </location>
</feature>
<dbReference type="CDD" id="cd00082">
    <property type="entry name" value="HisKA"/>
    <property type="match status" value="1"/>
</dbReference>
<name>A0A1F8CTN0_9BACT</name>
<dbReference type="SUPFAM" id="SSF55874">
    <property type="entry name" value="ATPase domain of HSP90 chaperone/DNA topoisomerase II/histidine kinase"/>
    <property type="match status" value="1"/>
</dbReference>
<dbReference type="PANTHER" id="PTHR45436">
    <property type="entry name" value="SENSOR HISTIDINE KINASE YKOH"/>
    <property type="match status" value="1"/>
</dbReference>
<evidence type="ECO:0000256" key="9">
    <source>
        <dbReference type="ARBA" id="ARBA00023012"/>
    </source>
</evidence>